<evidence type="ECO:0000313" key="1">
    <source>
        <dbReference type="EnsemblPlants" id="AVESA.00010b.r2.6AG1053040.1.CDS"/>
    </source>
</evidence>
<reference evidence="1" key="1">
    <citation type="submission" date="2021-05" db="EMBL/GenBank/DDBJ databases">
        <authorList>
            <person name="Scholz U."/>
            <person name="Mascher M."/>
            <person name="Fiebig A."/>
        </authorList>
    </citation>
    <scope>NUCLEOTIDE SEQUENCE [LARGE SCALE GENOMIC DNA]</scope>
</reference>
<keyword evidence="2" id="KW-1185">Reference proteome</keyword>
<reference evidence="1" key="2">
    <citation type="submission" date="2025-09" db="UniProtKB">
        <authorList>
            <consortium name="EnsemblPlants"/>
        </authorList>
    </citation>
    <scope>IDENTIFICATION</scope>
</reference>
<accession>A0ACD5YR38</accession>
<dbReference type="Proteomes" id="UP001732700">
    <property type="component" value="Chromosome 6A"/>
</dbReference>
<evidence type="ECO:0000313" key="2">
    <source>
        <dbReference type="Proteomes" id="UP001732700"/>
    </source>
</evidence>
<dbReference type="EnsemblPlants" id="AVESA.00010b.r2.6AG1053040.1">
    <property type="protein sequence ID" value="AVESA.00010b.r2.6AG1053040.1.CDS"/>
    <property type="gene ID" value="AVESA.00010b.r2.6AG1053040"/>
</dbReference>
<sequence>MTRKKAKVEPVEGDAASTDDRLSALPDGLLHKILSFLRAWEVARTCVLSRRWRNLWASAPCIDLRVCCQGRHSWLPMQLAWFANHFFLLRDVSAPLDTLRLLCSPASYNGTFNPCSPRSDDGEDYYSTDVDMWIRAAIIRGARVIQLGQHPRADDLSDLEGVPLISCHLKHLHLSGTMLYDRTLRQLFSGCPSLEVLELKECYLEGPQISSVSLTSLTMVECRIQMDLSIAAPNLISLRCVNPYHRAPSFENMGSLATGTIELNDSFLHDKFEDKYKEPECDSADDSDSNDDEHDSDADSDLSDGFCGAEVLGGQNVICSLSNATSLDLIAHVGEVILNREMETCPIFSNLKMLSLGEWCMADGFRALLLFLQHAPNLERLFLKLKMDHEEIEDDVKPEGRSFVCKNLAMVKIKCPKDDERVDVLAHFFVANGIAMEKISVYHRPTRKPTKFLALRGPWGFA</sequence>
<name>A0ACD5YR38_AVESA</name>
<protein>
    <submittedName>
        <fullName evidence="1">Uncharacterized protein</fullName>
    </submittedName>
</protein>
<organism evidence="1 2">
    <name type="scientific">Avena sativa</name>
    <name type="common">Oat</name>
    <dbReference type="NCBI Taxonomy" id="4498"/>
    <lineage>
        <taxon>Eukaryota</taxon>
        <taxon>Viridiplantae</taxon>
        <taxon>Streptophyta</taxon>
        <taxon>Embryophyta</taxon>
        <taxon>Tracheophyta</taxon>
        <taxon>Spermatophyta</taxon>
        <taxon>Magnoliopsida</taxon>
        <taxon>Liliopsida</taxon>
        <taxon>Poales</taxon>
        <taxon>Poaceae</taxon>
        <taxon>BOP clade</taxon>
        <taxon>Pooideae</taxon>
        <taxon>Poodae</taxon>
        <taxon>Poeae</taxon>
        <taxon>Poeae Chloroplast Group 1 (Aveneae type)</taxon>
        <taxon>Aveninae</taxon>
        <taxon>Avena</taxon>
    </lineage>
</organism>
<proteinExistence type="predicted"/>